<dbReference type="InterPro" id="IPR058548">
    <property type="entry name" value="MlaB-like_STAS"/>
</dbReference>
<accession>A0A2Z6ESR2</accession>
<dbReference type="Gene3D" id="3.30.750.24">
    <property type="entry name" value="STAS domain"/>
    <property type="match status" value="1"/>
</dbReference>
<organism evidence="1 2">
    <name type="scientific">Mycoavidus cysteinexigens</name>
    <dbReference type="NCBI Taxonomy" id="1553431"/>
    <lineage>
        <taxon>Bacteria</taxon>
        <taxon>Pseudomonadati</taxon>
        <taxon>Pseudomonadota</taxon>
        <taxon>Betaproteobacteria</taxon>
        <taxon>Burkholderiales</taxon>
        <taxon>Burkholderiaceae</taxon>
        <taxon>Mycoavidus</taxon>
    </lineage>
</organism>
<dbReference type="RefSeq" id="WP_026922023.1">
    <property type="nucleotide sequence ID" value="NZ_AP018150.1"/>
</dbReference>
<evidence type="ECO:0000313" key="2">
    <source>
        <dbReference type="Proteomes" id="UP000282597"/>
    </source>
</evidence>
<dbReference type="SUPFAM" id="SSF52091">
    <property type="entry name" value="SpoIIaa-like"/>
    <property type="match status" value="1"/>
</dbReference>
<sequence length="90" mass="9533">MAVFSTGVTLTHVSAMTELEAGLDYIAKSSAEVVRIDCASLAQFDSSALAILLAWLRAAHAQGKALEVLHAPTKLAHLARAYGVDELLKL</sequence>
<dbReference type="Pfam" id="PF13466">
    <property type="entry name" value="STAS_2"/>
    <property type="match status" value="1"/>
</dbReference>
<dbReference type="InterPro" id="IPR002645">
    <property type="entry name" value="STAS_dom"/>
</dbReference>
<protein>
    <submittedName>
        <fullName evidence="1">Anti-anti-sigma regulatory factor</fullName>
    </submittedName>
</protein>
<evidence type="ECO:0000313" key="1">
    <source>
        <dbReference type="EMBL" id="BBE08446.1"/>
    </source>
</evidence>
<dbReference type="Proteomes" id="UP000282597">
    <property type="component" value="Chromosome"/>
</dbReference>
<reference evidence="1 2" key="1">
    <citation type="journal article" date="2018" name="Microbes Environ.">
        <title>Comparative Genomic Insights into Endofungal Lifestyles of Two Bacterial Endosymbionts, Mycoavidus cysteinexigens and Burkholderia rhizoxinica.</title>
        <authorList>
            <person name="Sharmin D."/>
            <person name="Guo Y."/>
            <person name="Nishizawa T."/>
            <person name="Ohshima S."/>
            <person name="Sato Y."/>
            <person name="Takashima Y."/>
            <person name="Narisawa K."/>
            <person name="Ohta H."/>
        </authorList>
    </citation>
    <scope>NUCLEOTIDE SEQUENCE [LARGE SCALE GENOMIC DNA]</scope>
    <source>
        <strain evidence="1 2">B1-EB</strain>
    </source>
</reference>
<gene>
    <name evidence="1" type="ORF">MCB1EB_0285</name>
</gene>
<dbReference type="PROSITE" id="PS50801">
    <property type="entry name" value="STAS"/>
    <property type="match status" value="1"/>
</dbReference>
<dbReference type="KEGG" id="mcys:MCB1EB_0285"/>
<dbReference type="AlphaFoldDB" id="A0A2Z6ESR2"/>
<keyword evidence="2" id="KW-1185">Reference proteome</keyword>
<dbReference type="EMBL" id="AP018150">
    <property type="protein sequence ID" value="BBE08446.1"/>
    <property type="molecule type" value="Genomic_DNA"/>
</dbReference>
<proteinExistence type="predicted"/>
<dbReference type="InterPro" id="IPR036513">
    <property type="entry name" value="STAS_dom_sf"/>
</dbReference>
<name>A0A2Z6ESR2_9BURK</name>